<organism evidence="2 3">
    <name type="scientific">Snodgrassella alvi SCGC AB-598-J21</name>
    <dbReference type="NCBI Taxonomy" id="1385367"/>
    <lineage>
        <taxon>Bacteria</taxon>
        <taxon>Pseudomonadati</taxon>
        <taxon>Pseudomonadota</taxon>
        <taxon>Betaproteobacteria</taxon>
        <taxon>Neisseriales</taxon>
        <taxon>Neisseriaceae</taxon>
        <taxon>Snodgrassella</taxon>
    </lineage>
</organism>
<evidence type="ECO:0000256" key="1">
    <source>
        <dbReference type="SAM" id="Phobius"/>
    </source>
</evidence>
<feature type="transmembrane region" description="Helical" evidence="1">
    <location>
        <begin position="40"/>
        <end position="59"/>
    </location>
</feature>
<dbReference type="Pfam" id="PF05437">
    <property type="entry name" value="AzlD"/>
    <property type="match status" value="1"/>
</dbReference>
<keyword evidence="1" id="KW-0812">Transmembrane</keyword>
<evidence type="ECO:0000313" key="3">
    <source>
        <dbReference type="Proteomes" id="UP000027644"/>
    </source>
</evidence>
<keyword evidence="1" id="KW-1133">Transmembrane helix</keyword>
<accession>A0A074V4F5</accession>
<dbReference type="EMBL" id="AVQL01000453">
    <property type="protein sequence ID" value="KEQ00303.1"/>
    <property type="molecule type" value="Genomic_DNA"/>
</dbReference>
<dbReference type="InterPro" id="IPR008407">
    <property type="entry name" value="Brnchd-chn_aa_trnsp_AzlD"/>
</dbReference>
<feature type="transmembrane region" description="Helical" evidence="1">
    <location>
        <begin position="6"/>
        <end position="28"/>
    </location>
</feature>
<keyword evidence="1" id="KW-0472">Membrane</keyword>
<reference evidence="2 3" key="1">
    <citation type="journal article" date="2014" name="PLoS Genet.">
        <title>Hidden diversity in honey bee gut symbionts detected by single-cell genomics.</title>
        <authorList>
            <person name="Engel P."/>
            <person name="Stepanauskas R."/>
            <person name="Moran N."/>
        </authorList>
    </citation>
    <scope>NUCLEOTIDE SEQUENCE [LARGE SCALE GENOMIC DNA]</scope>
    <source>
        <strain evidence="2 3">SCGC AB-598-J21</strain>
    </source>
</reference>
<proteinExistence type="predicted"/>
<evidence type="ECO:0000313" key="2">
    <source>
        <dbReference type="EMBL" id="KEQ00303.1"/>
    </source>
</evidence>
<dbReference type="Proteomes" id="UP000027644">
    <property type="component" value="Unassembled WGS sequence"/>
</dbReference>
<sequence length="100" mass="10984">MIDLSALLTILAMAVVTYITRISGYLLLRKRKLSPRLTKVLESVPGCVLIAVIAPAFATTNPANLLAVIITILLAWRFSLLPTVMFSIAITAFLRHYLLS</sequence>
<feature type="transmembrane region" description="Helical" evidence="1">
    <location>
        <begin position="65"/>
        <end position="94"/>
    </location>
</feature>
<dbReference type="AlphaFoldDB" id="A0A074V4F5"/>
<protein>
    <submittedName>
        <fullName evidence="2">Putative membrane protein</fullName>
    </submittedName>
</protein>
<name>A0A074V4F5_9NEIS</name>
<comment type="caution">
    <text evidence="2">The sequence shown here is derived from an EMBL/GenBank/DDBJ whole genome shotgun (WGS) entry which is preliminary data.</text>
</comment>
<gene>
    <name evidence="2" type="ORF">SASC598J21_020040</name>
</gene>